<dbReference type="NCBIfam" id="TIGR00456">
    <property type="entry name" value="argS"/>
    <property type="match status" value="1"/>
</dbReference>
<dbReference type="Pfam" id="PF00750">
    <property type="entry name" value="tRNA-synt_1d"/>
    <property type="match status" value="1"/>
</dbReference>
<evidence type="ECO:0000313" key="15">
    <source>
        <dbReference type="EMBL" id="PIS42483.1"/>
    </source>
</evidence>
<feature type="short sequence motif" description="'HIGH' region" evidence="11">
    <location>
        <begin position="133"/>
        <end position="143"/>
    </location>
</feature>
<dbReference type="SMART" id="SM00836">
    <property type="entry name" value="DALR_1"/>
    <property type="match status" value="1"/>
</dbReference>
<protein>
    <recommendedName>
        <fullName evidence="11">Arginine--tRNA ligase</fullName>
        <ecNumber evidence="11">6.1.1.19</ecNumber>
    </recommendedName>
    <alternativeName>
        <fullName evidence="11">Arginyl-tRNA synthetase</fullName>
        <shortName evidence="11">ArgRS</shortName>
    </alternativeName>
</protein>
<dbReference type="EC" id="6.1.1.19" evidence="11"/>
<dbReference type="InterPro" id="IPR001412">
    <property type="entry name" value="aa-tRNA-synth_I_CS"/>
</dbReference>
<evidence type="ECO:0000259" key="13">
    <source>
        <dbReference type="SMART" id="SM00836"/>
    </source>
</evidence>
<accession>A0A2H0YXN1</accession>
<dbReference type="Gene3D" id="3.40.50.620">
    <property type="entry name" value="HUPs"/>
    <property type="match status" value="1"/>
</dbReference>
<feature type="domain" description="Arginyl tRNA synthetase N-terminal" evidence="14">
    <location>
        <begin position="4"/>
        <end position="96"/>
    </location>
</feature>
<gene>
    <name evidence="11" type="primary">argS</name>
    <name evidence="15" type="ORF">COT24_03305</name>
</gene>
<dbReference type="SUPFAM" id="SSF47323">
    <property type="entry name" value="Anticodon-binding domain of a subclass of class I aminoacyl-tRNA synthetases"/>
    <property type="match status" value="1"/>
</dbReference>
<dbReference type="SMART" id="SM01016">
    <property type="entry name" value="Arg_tRNA_synt_N"/>
    <property type="match status" value="1"/>
</dbReference>
<dbReference type="Proteomes" id="UP000231542">
    <property type="component" value="Unassembled WGS sequence"/>
</dbReference>
<comment type="subunit">
    <text evidence="3 11">Monomer.</text>
</comment>
<dbReference type="FunFam" id="1.10.730.10:FF:000008">
    <property type="entry name" value="Arginine--tRNA ligase"/>
    <property type="match status" value="1"/>
</dbReference>
<evidence type="ECO:0000313" key="16">
    <source>
        <dbReference type="Proteomes" id="UP000231542"/>
    </source>
</evidence>
<organism evidence="15 16">
    <name type="scientific">Candidatus Kerfeldbacteria bacterium CG08_land_8_20_14_0_20_40_16</name>
    <dbReference type="NCBI Taxonomy" id="2014244"/>
    <lineage>
        <taxon>Bacteria</taxon>
        <taxon>Candidatus Kerfeldiibacteriota</taxon>
    </lineage>
</organism>
<sequence>MIEKRIQELIKKEIINQQQANHLPHFELPVIEIESPQLEKHGDYACNIAFQLGGKLKMNPMGIGAILLPGIKKMVEQEKMLDQVELAPPGFLNFTLNSIWLSDTIGVINKKGKDFGKSNFGRQRKAQVEFVSANPTGPIHVGNGRGAFLGDTLANILSWVGYRVEREYYINDVGKQIEILGESVTRRYLQNQGIHVPYPDYCYQGEYINEIAKSFHLKNYTLKNPQKINEIKEKVKQAVLKKMIRRIQNLLTKKLKIKYDIWFSEQSLYDSGQFERTLNKLKEKNLTYEKEGALWFKSRLFSDDKDRVLIKNDGTPTYFASDIAHHEVNFLTNSKKINILGADHHGDIPRLQAAMKALGYEGKLDIILVQFVRLIEGGFEVKMSKRGGSFITLEELVEEIGLDVTRFFFLMYSSATHMDFDLSLARKKSEKNPVFYVQYAHARICSIMEKLKNKNTKEKTSNRQIELSYPAELALAKELIKLPDLLLDISQNYELHRLPFYTVEIAKKFHNFYTQCRVIDQEKVNAGRLALIQATQVVLKNALGLMGVSAPKKM</sequence>
<comment type="subcellular location">
    <subcellularLocation>
        <location evidence="1 11">Cytoplasm</location>
    </subcellularLocation>
</comment>
<evidence type="ECO:0000256" key="4">
    <source>
        <dbReference type="ARBA" id="ARBA00022490"/>
    </source>
</evidence>
<dbReference type="EMBL" id="PEXU01000041">
    <property type="protein sequence ID" value="PIS42483.1"/>
    <property type="molecule type" value="Genomic_DNA"/>
</dbReference>
<keyword evidence="6 11" id="KW-0547">Nucleotide-binding</keyword>
<dbReference type="Gene3D" id="3.30.1360.70">
    <property type="entry name" value="Arginyl tRNA synthetase N-terminal domain"/>
    <property type="match status" value="1"/>
</dbReference>
<dbReference type="PANTHER" id="PTHR11956">
    <property type="entry name" value="ARGINYL-TRNA SYNTHETASE"/>
    <property type="match status" value="1"/>
</dbReference>
<comment type="similarity">
    <text evidence="2 11 12">Belongs to the class-I aminoacyl-tRNA synthetase family.</text>
</comment>
<dbReference type="InterPro" id="IPR014729">
    <property type="entry name" value="Rossmann-like_a/b/a_fold"/>
</dbReference>
<dbReference type="Pfam" id="PF05746">
    <property type="entry name" value="DALR_1"/>
    <property type="match status" value="1"/>
</dbReference>
<dbReference type="AlphaFoldDB" id="A0A2H0YXN1"/>
<evidence type="ECO:0000256" key="11">
    <source>
        <dbReference type="HAMAP-Rule" id="MF_00123"/>
    </source>
</evidence>
<dbReference type="GO" id="GO:0005737">
    <property type="term" value="C:cytoplasm"/>
    <property type="evidence" value="ECO:0007669"/>
    <property type="project" value="UniProtKB-SubCell"/>
</dbReference>
<evidence type="ECO:0000256" key="10">
    <source>
        <dbReference type="ARBA" id="ARBA00049339"/>
    </source>
</evidence>
<keyword evidence="7 11" id="KW-0067">ATP-binding</keyword>
<dbReference type="FunFam" id="3.40.50.620:FF:000062">
    <property type="entry name" value="Arginine--tRNA ligase"/>
    <property type="match status" value="1"/>
</dbReference>
<dbReference type="PROSITE" id="PS00178">
    <property type="entry name" value="AA_TRNA_LIGASE_I"/>
    <property type="match status" value="1"/>
</dbReference>
<dbReference type="CDD" id="cd00671">
    <property type="entry name" value="ArgRS_core"/>
    <property type="match status" value="1"/>
</dbReference>
<comment type="caution">
    <text evidence="15">The sequence shown here is derived from an EMBL/GenBank/DDBJ whole genome shotgun (WGS) entry which is preliminary data.</text>
</comment>
<dbReference type="GO" id="GO:0005524">
    <property type="term" value="F:ATP binding"/>
    <property type="evidence" value="ECO:0007669"/>
    <property type="project" value="UniProtKB-UniRule"/>
</dbReference>
<evidence type="ECO:0000256" key="5">
    <source>
        <dbReference type="ARBA" id="ARBA00022598"/>
    </source>
</evidence>
<evidence type="ECO:0000256" key="7">
    <source>
        <dbReference type="ARBA" id="ARBA00022840"/>
    </source>
</evidence>
<keyword evidence="5 11" id="KW-0436">Ligase</keyword>
<evidence type="ECO:0000256" key="1">
    <source>
        <dbReference type="ARBA" id="ARBA00004496"/>
    </source>
</evidence>
<dbReference type="InterPro" id="IPR008909">
    <property type="entry name" value="DALR_anticod-bd"/>
</dbReference>
<dbReference type="InterPro" id="IPR005148">
    <property type="entry name" value="Arg-tRNA-synth_N"/>
</dbReference>
<dbReference type="Pfam" id="PF03485">
    <property type="entry name" value="Arg_tRNA_synt_N"/>
    <property type="match status" value="1"/>
</dbReference>
<dbReference type="SUPFAM" id="SSF52374">
    <property type="entry name" value="Nucleotidylyl transferase"/>
    <property type="match status" value="1"/>
</dbReference>
<dbReference type="PANTHER" id="PTHR11956:SF5">
    <property type="entry name" value="ARGININE--TRNA LIGASE, CYTOPLASMIC"/>
    <property type="match status" value="1"/>
</dbReference>
<proteinExistence type="inferred from homology"/>
<dbReference type="GO" id="GO:0006420">
    <property type="term" value="P:arginyl-tRNA aminoacylation"/>
    <property type="evidence" value="ECO:0007669"/>
    <property type="project" value="UniProtKB-UniRule"/>
</dbReference>
<evidence type="ECO:0000259" key="14">
    <source>
        <dbReference type="SMART" id="SM01016"/>
    </source>
</evidence>
<keyword evidence="9 11" id="KW-0030">Aminoacyl-tRNA synthetase</keyword>
<reference evidence="15 16" key="1">
    <citation type="submission" date="2017-09" db="EMBL/GenBank/DDBJ databases">
        <title>Depth-based differentiation of microbial function through sediment-hosted aquifers and enrichment of novel symbionts in the deep terrestrial subsurface.</title>
        <authorList>
            <person name="Probst A.J."/>
            <person name="Ladd B."/>
            <person name="Jarett J.K."/>
            <person name="Geller-Mcgrath D.E."/>
            <person name="Sieber C.M."/>
            <person name="Emerson J.B."/>
            <person name="Anantharaman K."/>
            <person name="Thomas B.C."/>
            <person name="Malmstrom R."/>
            <person name="Stieglmeier M."/>
            <person name="Klingl A."/>
            <person name="Woyke T."/>
            <person name="Ryan C.M."/>
            <person name="Banfield J.F."/>
        </authorList>
    </citation>
    <scope>NUCLEOTIDE SEQUENCE [LARGE SCALE GENOMIC DNA]</scope>
    <source>
        <strain evidence="15">CG08_land_8_20_14_0_20_40_16</strain>
    </source>
</reference>
<dbReference type="SUPFAM" id="SSF55190">
    <property type="entry name" value="Arginyl-tRNA synthetase (ArgRS), N-terminal 'additional' domain"/>
    <property type="match status" value="1"/>
</dbReference>
<evidence type="ECO:0000256" key="2">
    <source>
        <dbReference type="ARBA" id="ARBA00005594"/>
    </source>
</evidence>
<name>A0A2H0YXN1_9BACT</name>
<dbReference type="InterPro" id="IPR009080">
    <property type="entry name" value="tRNAsynth_Ia_anticodon-bd"/>
</dbReference>
<evidence type="ECO:0000256" key="12">
    <source>
        <dbReference type="RuleBase" id="RU363038"/>
    </source>
</evidence>
<evidence type="ECO:0000256" key="8">
    <source>
        <dbReference type="ARBA" id="ARBA00022917"/>
    </source>
</evidence>
<evidence type="ECO:0000256" key="9">
    <source>
        <dbReference type="ARBA" id="ARBA00023146"/>
    </source>
</evidence>
<dbReference type="InterPro" id="IPR001278">
    <property type="entry name" value="Arg-tRNA-ligase"/>
</dbReference>
<dbReference type="Gene3D" id="1.10.730.10">
    <property type="entry name" value="Isoleucyl-tRNA Synthetase, Domain 1"/>
    <property type="match status" value="1"/>
</dbReference>
<evidence type="ECO:0000256" key="6">
    <source>
        <dbReference type="ARBA" id="ARBA00022741"/>
    </source>
</evidence>
<dbReference type="InterPro" id="IPR036695">
    <property type="entry name" value="Arg-tRNA-synth_N_sf"/>
</dbReference>
<comment type="catalytic activity">
    <reaction evidence="10 11">
        <text>tRNA(Arg) + L-arginine + ATP = L-arginyl-tRNA(Arg) + AMP + diphosphate</text>
        <dbReference type="Rhea" id="RHEA:20301"/>
        <dbReference type="Rhea" id="RHEA-COMP:9658"/>
        <dbReference type="Rhea" id="RHEA-COMP:9673"/>
        <dbReference type="ChEBI" id="CHEBI:30616"/>
        <dbReference type="ChEBI" id="CHEBI:32682"/>
        <dbReference type="ChEBI" id="CHEBI:33019"/>
        <dbReference type="ChEBI" id="CHEBI:78442"/>
        <dbReference type="ChEBI" id="CHEBI:78513"/>
        <dbReference type="ChEBI" id="CHEBI:456215"/>
        <dbReference type="EC" id="6.1.1.19"/>
    </reaction>
</comment>
<dbReference type="InterPro" id="IPR035684">
    <property type="entry name" value="ArgRS_core"/>
</dbReference>
<evidence type="ECO:0000256" key="3">
    <source>
        <dbReference type="ARBA" id="ARBA00011245"/>
    </source>
</evidence>
<dbReference type="GO" id="GO:0004814">
    <property type="term" value="F:arginine-tRNA ligase activity"/>
    <property type="evidence" value="ECO:0007669"/>
    <property type="project" value="UniProtKB-UniRule"/>
</dbReference>
<keyword evidence="8 11" id="KW-0648">Protein biosynthesis</keyword>
<keyword evidence="4 11" id="KW-0963">Cytoplasm</keyword>
<feature type="domain" description="DALR anticodon binding" evidence="13">
    <location>
        <begin position="437"/>
        <end position="554"/>
    </location>
</feature>
<dbReference type="HAMAP" id="MF_00123">
    <property type="entry name" value="Arg_tRNA_synth"/>
    <property type="match status" value="1"/>
</dbReference>
<dbReference type="PRINTS" id="PR01038">
    <property type="entry name" value="TRNASYNTHARG"/>
</dbReference>